<feature type="domain" description="Starter acyltransferase (SAT)" evidence="2">
    <location>
        <begin position="27"/>
        <end position="120"/>
    </location>
</feature>
<dbReference type="InterPro" id="IPR001227">
    <property type="entry name" value="Ac_transferase_dom_sf"/>
</dbReference>
<proteinExistence type="predicted"/>
<evidence type="ECO:0000313" key="3">
    <source>
        <dbReference type="EMBL" id="KAJ3838200.1"/>
    </source>
</evidence>
<sequence length="130" mass="14490">MLSPFSLNMESPTFSMALNLPFLLYTLFDGQGINEVYIEELQTLYDIYKPRVASFISTISDILVSLAEKKQYTTFYTHGLDVSPWLSGVVSRHSISYLASVPVSFPLIGLTQLVQYLSVCKVTGLNPGQL</sequence>
<evidence type="ECO:0000259" key="2">
    <source>
        <dbReference type="Pfam" id="PF16073"/>
    </source>
</evidence>
<dbReference type="GO" id="GO:0016740">
    <property type="term" value="F:transferase activity"/>
    <property type="evidence" value="ECO:0007669"/>
    <property type="project" value="UniProtKB-KW"/>
</dbReference>
<evidence type="ECO:0000313" key="4">
    <source>
        <dbReference type="Proteomes" id="UP001163846"/>
    </source>
</evidence>
<dbReference type="Proteomes" id="UP001163846">
    <property type="component" value="Unassembled WGS sequence"/>
</dbReference>
<dbReference type="PANTHER" id="PTHR10982">
    <property type="entry name" value="MALONYL COA-ACYL CARRIER PROTEIN TRANSACYLASE"/>
    <property type="match status" value="1"/>
</dbReference>
<protein>
    <recommendedName>
        <fullName evidence="2">Starter acyltransferase (SAT) domain-containing protein</fullName>
    </recommendedName>
</protein>
<keyword evidence="1" id="KW-0808">Transferase</keyword>
<dbReference type="InterPro" id="IPR032088">
    <property type="entry name" value="SAT"/>
</dbReference>
<dbReference type="AlphaFoldDB" id="A0AA38UEK4"/>
<keyword evidence="4" id="KW-1185">Reference proteome</keyword>
<evidence type="ECO:0000256" key="1">
    <source>
        <dbReference type="ARBA" id="ARBA00022679"/>
    </source>
</evidence>
<dbReference type="Gene3D" id="3.40.366.10">
    <property type="entry name" value="Malonyl-Coenzyme A Acyl Carrier Protein, domain 2"/>
    <property type="match status" value="1"/>
</dbReference>
<dbReference type="Pfam" id="PF16073">
    <property type="entry name" value="SAT"/>
    <property type="match status" value="1"/>
</dbReference>
<feature type="non-terminal residue" evidence="3">
    <location>
        <position position="130"/>
    </location>
</feature>
<dbReference type="PANTHER" id="PTHR10982:SF21">
    <property type="entry name" value="FATTY ACID SYNTHASE SUBUNIT BETA"/>
    <property type="match status" value="1"/>
</dbReference>
<name>A0AA38UEK4_9AGAR</name>
<accession>A0AA38UEK4</accession>
<dbReference type="EMBL" id="MU806196">
    <property type="protein sequence ID" value="KAJ3838200.1"/>
    <property type="molecule type" value="Genomic_DNA"/>
</dbReference>
<organism evidence="3 4">
    <name type="scientific">Lentinula raphanica</name>
    <dbReference type="NCBI Taxonomy" id="153919"/>
    <lineage>
        <taxon>Eukaryota</taxon>
        <taxon>Fungi</taxon>
        <taxon>Dikarya</taxon>
        <taxon>Basidiomycota</taxon>
        <taxon>Agaricomycotina</taxon>
        <taxon>Agaricomycetes</taxon>
        <taxon>Agaricomycetidae</taxon>
        <taxon>Agaricales</taxon>
        <taxon>Marasmiineae</taxon>
        <taxon>Omphalotaceae</taxon>
        <taxon>Lentinula</taxon>
    </lineage>
</organism>
<gene>
    <name evidence="3" type="ORF">F5878DRAFT_562772</name>
</gene>
<comment type="caution">
    <text evidence="3">The sequence shown here is derived from an EMBL/GenBank/DDBJ whole genome shotgun (WGS) entry which is preliminary data.</text>
</comment>
<dbReference type="InterPro" id="IPR050830">
    <property type="entry name" value="Fungal_FAS"/>
</dbReference>
<reference evidence="3" key="1">
    <citation type="submission" date="2022-08" db="EMBL/GenBank/DDBJ databases">
        <authorList>
            <consortium name="DOE Joint Genome Institute"/>
            <person name="Min B."/>
            <person name="Riley R."/>
            <person name="Sierra-Patev S."/>
            <person name="Naranjo-Ortiz M."/>
            <person name="Looney B."/>
            <person name="Konkel Z."/>
            <person name="Slot J.C."/>
            <person name="Sakamoto Y."/>
            <person name="Steenwyk J.L."/>
            <person name="Rokas A."/>
            <person name="Carro J."/>
            <person name="Camarero S."/>
            <person name="Ferreira P."/>
            <person name="Molpeceres G."/>
            <person name="Ruiz-Duenas F.J."/>
            <person name="Serrano A."/>
            <person name="Henrissat B."/>
            <person name="Drula E."/>
            <person name="Hughes K.W."/>
            <person name="Mata J.L."/>
            <person name="Ishikawa N.K."/>
            <person name="Vargas-Isla R."/>
            <person name="Ushijima S."/>
            <person name="Smith C.A."/>
            <person name="Ahrendt S."/>
            <person name="Andreopoulos W."/>
            <person name="He G."/>
            <person name="Labutti K."/>
            <person name="Lipzen A."/>
            <person name="Ng V."/>
            <person name="Sandor L."/>
            <person name="Barry K."/>
            <person name="Martinez A.T."/>
            <person name="Xiao Y."/>
            <person name="Gibbons J.G."/>
            <person name="Terashima K."/>
            <person name="Hibbett D.S."/>
            <person name="Grigoriev I.V."/>
        </authorList>
    </citation>
    <scope>NUCLEOTIDE SEQUENCE</scope>
    <source>
        <strain evidence="3">TFB9207</strain>
    </source>
</reference>